<dbReference type="OrthoDB" id="28112at2759"/>
<dbReference type="AlphaFoldDB" id="A0A6A6P6B4"/>
<evidence type="ECO:0000256" key="1">
    <source>
        <dbReference type="ARBA" id="ARBA00004604"/>
    </source>
</evidence>
<comment type="similarity">
    <text evidence="2">Belongs to the UTP6 family.</text>
</comment>
<name>A0A6A6P6B4_9PEZI</name>
<evidence type="ECO:0000256" key="2">
    <source>
        <dbReference type="ARBA" id="ARBA00010734"/>
    </source>
</evidence>
<dbReference type="SMART" id="SM00386">
    <property type="entry name" value="HAT"/>
    <property type="match status" value="4"/>
</dbReference>
<dbReference type="InterPro" id="IPR003107">
    <property type="entry name" value="HAT"/>
</dbReference>
<accession>A0A6A6P6B4</accession>
<dbReference type="InterPro" id="IPR055347">
    <property type="entry name" value="UTP6_N"/>
</dbReference>
<evidence type="ECO:0000313" key="7">
    <source>
        <dbReference type="EMBL" id="KAF2459530.1"/>
    </source>
</evidence>
<dbReference type="GO" id="GO:0000462">
    <property type="term" value="P:maturation of SSU-rRNA from tricistronic rRNA transcript (SSU-rRNA, 5.8S rRNA, LSU-rRNA)"/>
    <property type="evidence" value="ECO:0007669"/>
    <property type="project" value="InterPro"/>
</dbReference>
<dbReference type="Pfam" id="PF08640">
    <property type="entry name" value="U3_assoc_6"/>
    <property type="match status" value="1"/>
</dbReference>
<evidence type="ECO:0000313" key="8">
    <source>
        <dbReference type="Proteomes" id="UP000799766"/>
    </source>
</evidence>
<evidence type="ECO:0000256" key="3">
    <source>
        <dbReference type="ARBA" id="ARBA00022552"/>
    </source>
</evidence>
<dbReference type="Proteomes" id="UP000799766">
    <property type="component" value="Unassembled WGS sequence"/>
</dbReference>
<evidence type="ECO:0000256" key="4">
    <source>
        <dbReference type="ARBA" id="ARBA00022737"/>
    </source>
</evidence>
<dbReference type="GO" id="GO:0030515">
    <property type="term" value="F:snoRNA binding"/>
    <property type="evidence" value="ECO:0007669"/>
    <property type="project" value="InterPro"/>
</dbReference>
<dbReference type="InterPro" id="IPR011990">
    <property type="entry name" value="TPR-like_helical_dom_sf"/>
</dbReference>
<evidence type="ECO:0000256" key="5">
    <source>
        <dbReference type="ARBA" id="ARBA00023242"/>
    </source>
</evidence>
<dbReference type="SUPFAM" id="SSF48452">
    <property type="entry name" value="TPR-like"/>
    <property type="match status" value="1"/>
</dbReference>
<proteinExistence type="inferred from homology"/>
<comment type="subcellular location">
    <subcellularLocation>
        <location evidence="1">Nucleus</location>
        <location evidence="1">Nucleolus</location>
    </subcellularLocation>
</comment>
<keyword evidence="4" id="KW-0677">Repeat</keyword>
<protein>
    <submittedName>
        <fullName evidence="7">U3 small nucleolar RNA-associated protein 6-domain-containing protein</fullName>
    </submittedName>
</protein>
<keyword evidence="8" id="KW-1185">Reference proteome</keyword>
<organism evidence="7 8">
    <name type="scientific">Lineolata rhizophorae</name>
    <dbReference type="NCBI Taxonomy" id="578093"/>
    <lineage>
        <taxon>Eukaryota</taxon>
        <taxon>Fungi</taxon>
        <taxon>Dikarya</taxon>
        <taxon>Ascomycota</taxon>
        <taxon>Pezizomycotina</taxon>
        <taxon>Dothideomycetes</taxon>
        <taxon>Dothideomycetes incertae sedis</taxon>
        <taxon>Lineolatales</taxon>
        <taxon>Lineolataceae</taxon>
        <taxon>Lineolata</taxon>
    </lineage>
</organism>
<sequence>MASVSDAARFSLETSAPELNELLNKKIFNREQINKIARARSDFEHHINAPGTGLDKWNRYIKYETTFLKLRRERARKMGVKGLNHAGAGRVFRVFDGAVRKFPGNVDLWLDYVKFAEHEKAFSRVAEILTRALRLLAGESKLWIYAGRYAYGTHRDINQARQFLQRGLRFNSKDLDLWLTYLELEMKYLDSIWARQELLSGGIGGAPEPSSRDGPELDKIQLPVGPMATSNVLTKALDATKVGPYDTNSVTLDPSTAPPIVNGAIPEAVFRGIMTAF</sequence>
<dbReference type="InterPro" id="IPR013949">
    <property type="entry name" value="Utp6"/>
</dbReference>
<dbReference type="EMBL" id="MU001675">
    <property type="protein sequence ID" value="KAF2459530.1"/>
    <property type="molecule type" value="Genomic_DNA"/>
</dbReference>
<keyword evidence="5" id="KW-0539">Nucleus</keyword>
<dbReference type="PANTHER" id="PTHR23271">
    <property type="entry name" value="HEPATOCELLULAR CARCINOMA-ASSOCIATED ANTIGEN 66"/>
    <property type="match status" value="1"/>
</dbReference>
<feature type="non-terminal residue" evidence="7">
    <location>
        <position position="277"/>
    </location>
</feature>
<dbReference type="GO" id="GO:0032040">
    <property type="term" value="C:small-subunit processome"/>
    <property type="evidence" value="ECO:0007669"/>
    <property type="project" value="TreeGrafter"/>
</dbReference>
<evidence type="ECO:0000259" key="6">
    <source>
        <dbReference type="Pfam" id="PF08640"/>
    </source>
</evidence>
<gene>
    <name evidence="7" type="ORF">BDY21DRAFT_269504</name>
</gene>
<dbReference type="Gene3D" id="1.25.40.10">
    <property type="entry name" value="Tetratricopeptide repeat domain"/>
    <property type="match status" value="1"/>
</dbReference>
<keyword evidence="3" id="KW-0698">rRNA processing</keyword>
<feature type="domain" description="U3 small nucleolar RNA-associated protein 6 N-terminal" evidence="6">
    <location>
        <begin position="12"/>
        <end position="81"/>
    </location>
</feature>
<dbReference type="PANTHER" id="PTHR23271:SF1">
    <property type="entry name" value="U3 SMALL NUCLEOLAR RNA-ASSOCIATED PROTEIN 6 HOMOLOG"/>
    <property type="match status" value="1"/>
</dbReference>
<reference evidence="7" key="1">
    <citation type="journal article" date="2020" name="Stud. Mycol.">
        <title>101 Dothideomycetes genomes: a test case for predicting lifestyles and emergence of pathogens.</title>
        <authorList>
            <person name="Haridas S."/>
            <person name="Albert R."/>
            <person name="Binder M."/>
            <person name="Bloem J."/>
            <person name="Labutti K."/>
            <person name="Salamov A."/>
            <person name="Andreopoulos B."/>
            <person name="Baker S."/>
            <person name="Barry K."/>
            <person name="Bills G."/>
            <person name="Bluhm B."/>
            <person name="Cannon C."/>
            <person name="Castanera R."/>
            <person name="Culley D."/>
            <person name="Daum C."/>
            <person name="Ezra D."/>
            <person name="Gonzalez J."/>
            <person name="Henrissat B."/>
            <person name="Kuo A."/>
            <person name="Liang C."/>
            <person name="Lipzen A."/>
            <person name="Lutzoni F."/>
            <person name="Magnuson J."/>
            <person name="Mondo S."/>
            <person name="Nolan M."/>
            <person name="Ohm R."/>
            <person name="Pangilinan J."/>
            <person name="Park H.-J."/>
            <person name="Ramirez L."/>
            <person name="Alfaro M."/>
            <person name="Sun H."/>
            <person name="Tritt A."/>
            <person name="Yoshinaga Y."/>
            <person name="Zwiers L.-H."/>
            <person name="Turgeon B."/>
            <person name="Goodwin S."/>
            <person name="Spatafora J."/>
            <person name="Crous P."/>
            <person name="Grigoriev I."/>
        </authorList>
    </citation>
    <scope>NUCLEOTIDE SEQUENCE</scope>
    <source>
        <strain evidence="7">ATCC 16933</strain>
    </source>
</reference>
<dbReference type="GO" id="GO:0034388">
    <property type="term" value="C:Pwp2p-containing subcomplex of 90S preribosome"/>
    <property type="evidence" value="ECO:0007669"/>
    <property type="project" value="TreeGrafter"/>
</dbReference>